<dbReference type="EMBL" id="MU157824">
    <property type="protein sequence ID" value="KAF9535362.1"/>
    <property type="molecule type" value="Genomic_DNA"/>
</dbReference>
<organism evidence="2 3">
    <name type="scientific">Crepidotus variabilis</name>
    <dbReference type="NCBI Taxonomy" id="179855"/>
    <lineage>
        <taxon>Eukaryota</taxon>
        <taxon>Fungi</taxon>
        <taxon>Dikarya</taxon>
        <taxon>Basidiomycota</taxon>
        <taxon>Agaricomycotina</taxon>
        <taxon>Agaricomycetes</taxon>
        <taxon>Agaricomycetidae</taxon>
        <taxon>Agaricales</taxon>
        <taxon>Agaricineae</taxon>
        <taxon>Crepidotaceae</taxon>
        <taxon>Crepidotus</taxon>
    </lineage>
</organism>
<evidence type="ECO:0000313" key="2">
    <source>
        <dbReference type="EMBL" id="KAF9535362.1"/>
    </source>
</evidence>
<reference evidence="2" key="1">
    <citation type="submission" date="2020-11" db="EMBL/GenBank/DDBJ databases">
        <authorList>
            <consortium name="DOE Joint Genome Institute"/>
            <person name="Ahrendt S."/>
            <person name="Riley R."/>
            <person name="Andreopoulos W."/>
            <person name="Labutti K."/>
            <person name="Pangilinan J."/>
            <person name="Ruiz-Duenas F.J."/>
            <person name="Barrasa J.M."/>
            <person name="Sanchez-Garcia M."/>
            <person name="Camarero S."/>
            <person name="Miyauchi S."/>
            <person name="Serrano A."/>
            <person name="Linde D."/>
            <person name="Babiker R."/>
            <person name="Drula E."/>
            <person name="Ayuso-Fernandez I."/>
            <person name="Pacheco R."/>
            <person name="Padilla G."/>
            <person name="Ferreira P."/>
            <person name="Barriuso J."/>
            <person name="Kellner H."/>
            <person name="Castanera R."/>
            <person name="Alfaro M."/>
            <person name="Ramirez L."/>
            <person name="Pisabarro A.G."/>
            <person name="Kuo A."/>
            <person name="Tritt A."/>
            <person name="Lipzen A."/>
            <person name="He G."/>
            <person name="Yan M."/>
            <person name="Ng V."/>
            <person name="Cullen D."/>
            <person name="Martin F."/>
            <person name="Rosso M.-N."/>
            <person name="Henrissat B."/>
            <person name="Hibbett D."/>
            <person name="Martinez A.T."/>
            <person name="Grigoriev I.V."/>
        </authorList>
    </citation>
    <scope>NUCLEOTIDE SEQUENCE</scope>
    <source>
        <strain evidence="2">CBS 506.95</strain>
    </source>
</reference>
<gene>
    <name evidence="2" type="ORF">CPB83DRAFT_6404</name>
</gene>
<sequence length="219" mass="24682">MCQRRRWPLELYALTINALAIRKPSNSFNQSSLSARQHLLYSSALKLASKMPASRTSLESHLSRNTAITRRTDSPSVTQLKDRMKLGDGLQARGRTVYNYSQQAPLSQPTGDQCRQDSRIQHSEDSFQPDCTLHDKHDVRIEILEQLGFESARSLEEYLISIPNSVTPSAVFLSLTQSSKKLDGGSRSPSMGRLSDEEALKVADELFHMYIDKTVFYAD</sequence>
<accession>A0A9P6EUY1</accession>
<evidence type="ECO:0000256" key="1">
    <source>
        <dbReference type="SAM" id="MobiDB-lite"/>
    </source>
</evidence>
<dbReference type="AlphaFoldDB" id="A0A9P6EUY1"/>
<proteinExistence type="predicted"/>
<protein>
    <submittedName>
        <fullName evidence="2">Uncharacterized protein</fullName>
    </submittedName>
</protein>
<evidence type="ECO:0000313" key="3">
    <source>
        <dbReference type="Proteomes" id="UP000807306"/>
    </source>
</evidence>
<dbReference type="Proteomes" id="UP000807306">
    <property type="component" value="Unassembled WGS sequence"/>
</dbReference>
<keyword evidence="3" id="KW-1185">Reference proteome</keyword>
<comment type="caution">
    <text evidence="2">The sequence shown here is derived from an EMBL/GenBank/DDBJ whole genome shotgun (WGS) entry which is preliminary data.</text>
</comment>
<feature type="region of interest" description="Disordered" evidence="1">
    <location>
        <begin position="57"/>
        <end position="76"/>
    </location>
</feature>
<name>A0A9P6EUY1_9AGAR</name>